<evidence type="ECO:0000313" key="2">
    <source>
        <dbReference type="EMBL" id="KAK3040100.1"/>
    </source>
</evidence>
<feature type="region of interest" description="Disordered" evidence="1">
    <location>
        <begin position="1"/>
        <end position="20"/>
    </location>
</feature>
<evidence type="ECO:0000313" key="3">
    <source>
        <dbReference type="Proteomes" id="UP001188597"/>
    </source>
</evidence>
<dbReference type="EMBL" id="JAVXUP010000061">
    <property type="protein sequence ID" value="KAK3040100.1"/>
    <property type="molecule type" value="Genomic_DNA"/>
</dbReference>
<name>A0AA88XJK2_9ASTE</name>
<organism evidence="2 3">
    <name type="scientific">Escallonia herrerae</name>
    <dbReference type="NCBI Taxonomy" id="1293975"/>
    <lineage>
        <taxon>Eukaryota</taxon>
        <taxon>Viridiplantae</taxon>
        <taxon>Streptophyta</taxon>
        <taxon>Embryophyta</taxon>
        <taxon>Tracheophyta</taxon>
        <taxon>Spermatophyta</taxon>
        <taxon>Magnoliopsida</taxon>
        <taxon>eudicotyledons</taxon>
        <taxon>Gunneridae</taxon>
        <taxon>Pentapetalae</taxon>
        <taxon>asterids</taxon>
        <taxon>campanulids</taxon>
        <taxon>Escalloniales</taxon>
        <taxon>Escalloniaceae</taxon>
        <taxon>Escallonia</taxon>
    </lineage>
</organism>
<keyword evidence="3" id="KW-1185">Reference proteome</keyword>
<proteinExistence type="predicted"/>
<reference evidence="2" key="1">
    <citation type="submission" date="2022-12" db="EMBL/GenBank/DDBJ databases">
        <title>Draft genome assemblies for two species of Escallonia (Escalloniales).</title>
        <authorList>
            <person name="Chanderbali A."/>
            <person name="Dervinis C."/>
            <person name="Anghel I."/>
            <person name="Soltis D."/>
            <person name="Soltis P."/>
            <person name="Zapata F."/>
        </authorList>
    </citation>
    <scope>NUCLEOTIDE SEQUENCE</scope>
    <source>
        <strain evidence="2">UCBG64.0493</strain>
        <tissue evidence="2">Leaf</tissue>
    </source>
</reference>
<accession>A0AA88XJK2</accession>
<sequence>MTTTTPSRPEDSITAASPLFGDGGGIATKDIHIDPLTSLSIHIFLPNTYLGFDLGSKAARVRAGTKGSNPDFGSVPYSSGSIIIDNQCFLVVL</sequence>
<evidence type="ECO:0000256" key="1">
    <source>
        <dbReference type="SAM" id="MobiDB-lite"/>
    </source>
</evidence>
<dbReference type="AlphaFoldDB" id="A0AA88XJK2"/>
<gene>
    <name evidence="2" type="ORF">RJ639_027826</name>
</gene>
<comment type="caution">
    <text evidence="2">The sequence shown here is derived from an EMBL/GenBank/DDBJ whole genome shotgun (WGS) entry which is preliminary data.</text>
</comment>
<protein>
    <submittedName>
        <fullName evidence="2">Uncharacterized protein</fullName>
    </submittedName>
</protein>
<dbReference type="Proteomes" id="UP001188597">
    <property type="component" value="Unassembled WGS sequence"/>
</dbReference>